<dbReference type="AlphaFoldDB" id="A0A4Y7QKT5"/>
<reference evidence="2 3" key="1">
    <citation type="submission" date="2018-06" db="EMBL/GenBank/DDBJ databases">
        <title>A transcriptomic atlas of mushroom development highlights an independent origin of complex multicellularity.</title>
        <authorList>
            <consortium name="DOE Joint Genome Institute"/>
            <person name="Krizsan K."/>
            <person name="Almasi E."/>
            <person name="Merenyi Z."/>
            <person name="Sahu N."/>
            <person name="Viragh M."/>
            <person name="Koszo T."/>
            <person name="Mondo S."/>
            <person name="Kiss B."/>
            <person name="Balint B."/>
            <person name="Kues U."/>
            <person name="Barry K."/>
            <person name="Hegedus J.C."/>
            <person name="Henrissat B."/>
            <person name="Johnson J."/>
            <person name="Lipzen A."/>
            <person name="Ohm R."/>
            <person name="Nagy I."/>
            <person name="Pangilinan J."/>
            <person name="Yan J."/>
            <person name="Xiong Y."/>
            <person name="Grigoriev I.V."/>
            <person name="Hibbett D.S."/>
            <person name="Nagy L.G."/>
        </authorList>
    </citation>
    <scope>NUCLEOTIDE SEQUENCE [LARGE SCALE GENOMIC DNA]</scope>
    <source>
        <strain evidence="2 3">SZMC22713</strain>
    </source>
</reference>
<dbReference type="EMBL" id="ML170158">
    <property type="protein sequence ID" value="TDL28025.1"/>
    <property type="molecule type" value="Genomic_DNA"/>
</dbReference>
<dbReference type="Gene3D" id="3.40.50.720">
    <property type="entry name" value="NAD(P)-binding Rossmann-like Domain"/>
    <property type="match status" value="1"/>
</dbReference>
<dbReference type="CDD" id="cd05271">
    <property type="entry name" value="NDUFA9_like_SDR_a"/>
    <property type="match status" value="1"/>
</dbReference>
<dbReference type="InterPro" id="IPR001509">
    <property type="entry name" value="Epimerase_deHydtase"/>
</dbReference>
<proteinExistence type="predicted"/>
<evidence type="ECO:0000259" key="1">
    <source>
        <dbReference type="Pfam" id="PF01370"/>
    </source>
</evidence>
<name>A0A4Y7QKT5_9AGAM</name>
<dbReference type="GO" id="GO:0005739">
    <property type="term" value="C:mitochondrion"/>
    <property type="evidence" value="ECO:0007669"/>
    <property type="project" value="TreeGrafter"/>
</dbReference>
<organism evidence="2 3">
    <name type="scientific">Rickenella mellea</name>
    <dbReference type="NCBI Taxonomy" id="50990"/>
    <lineage>
        <taxon>Eukaryota</taxon>
        <taxon>Fungi</taxon>
        <taxon>Dikarya</taxon>
        <taxon>Basidiomycota</taxon>
        <taxon>Agaricomycotina</taxon>
        <taxon>Agaricomycetes</taxon>
        <taxon>Hymenochaetales</taxon>
        <taxon>Rickenellaceae</taxon>
        <taxon>Rickenella</taxon>
    </lineage>
</organism>
<dbReference type="STRING" id="50990.A0A4Y7QKT5"/>
<protein>
    <submittedName>
        <fullName evidence="2">NAD-binding protein</fullName>
    </submittedName>
</protein>
<accession>A0A4Y7QKT5</accession>
<dbReference type="Proteomes" id="UP000294933">
    <property type="component" value="Unassembled WGS sequence"/>
</dbReference>
<gene>
    <name evidence="2" type="ORF">BD410DRAFT_781970</name>
</gene>
<dbReference type="PANTHER" id="PTHR12126">
    <property type="entry name" value="NADH-UBIQUINONE OXIDOREDUCTASE 39 KDA SUBUNIT-RELATED"/>
    <property type="match status" value="1"/>
</dbReference>
<dbReference type="SUPFAM" id="SSF51735">
    <property type="entry name" value="NAD(P)-binding Rossmann-fold domains"/>
    <property type="match status" value="1"/>
</dbReference>
<dbReference type="PANTHER" id="PTHR12126:SF11">
    <property type="entry name" value="NADH DEHYDROGENASE [UBIQUINONE] 1 ALPHA SUBCOMPLEX SUBUNIT 9, MITOCHONDRIAL"/>
    <property type="match status" value="1"/>
</dbReference>
<dbReference type="InterPro" id="IPR051207">
    <property type="entry name" value="ComplexI_NDUFA9_subunit"/>
</dbReference>
<sequence length="322" mass="35410">MAQKVVVCGAGFIGSHITRTLARNVPAYPHKRRVQLTSRTPQALFETLNKDLPPDNLLPPFPADVTQPTSLGRAFEGASVVVSLVGVLYGTQKSFEDIQWHGAENVAKAAKEAGAKLIHFSAIGANKHSKISYARTKGLGEEAALSTCPDATVIRPSLVFGPGDGFFARFSKLAKFMPFLPVFGGGTSRFQPVYVGDIARVVEICSRTEDLAVRQLTDGKIIEAGGPQVYTYKEMMKLVLEYSNLTRPIMSLPFASGMIQGFFLEKLPPNLFTVSRDQIEQLKYDNVVDRNPSPNYVSFPELLEKFDGDARTPLRKILPQYL</sequence>
<keyword evidence="3" id="KW-1185">Reference proteome</keyword>
<dbReference type="Pfam" id="PF01370">
    <property type="entry name" value="Epimerase"/>
    <property type="match status" value="1"/>
</dbReference>
<evidence type="ECO:0000313" key="2">
    <source>
        <dbReference type="EMBL" id="TDL28025.1"/>
    </source>
</evidence>
<dbReference type="VEuPathDB" id="FungiDB:BD410DRAFT_781970"/>
<dbReference type="OrthoDB" id="275457at2759"/>
<feature type="domain" description="NAD-dependent epimerase/dehydratase" evidence="1">
    <location>
        <begin position="6"/>
        <end position="202"/>
    </location>
</feature>
<dbReference type="InterPro" id="IPR036291">
    <property type="entry name" value="NAD(P)-bd_dom_sf"/>
</dbReference>
<dbReference type="GO" id="GO:0044877">
    <property type="term" value="F:protein-containing complex binding"/>
    <property type="evidence" value="ECO:0007669"/>
    <property type="project" value="TreeGrafter"/>
</dbReference>
<evidence type="ECO:0000313" key="3">
    <source>
        <dbReference type="Proteomes" id="UP000294933"/>
    </source>
</evidence>